<evidence type="ECO:0000313" key="2">
    <source>
        <dbReference type="EMBL" id="TMP48476.1"/>
    </source>
</evidence>
<feature type="non-terminal residue" evidence="2">
    <location>
        <position position="88"/>
    </location>
</feature>
<organism evidence="2 3">
    <name type="scientific">Pseudoalteromonas citrea</name>
    <dbReference type="NCBI Taxonomy" id="43655"/>
    <lineage>
        <taxon>Bacteria</taxon>
        <taxon>Pseudomonadati</taxon>
        <taxon>Pseudomonadota</taxon>
        <taxon>Gammaproteobacteria</taxon>
        <taxon>Alteromonadales</taxon>
        <taxon>Pseudoalteromonadaceae</taxon>
        <taxon>Pseudoalteromonas</taxon>
    </lineage>
</organism>
<evidence type="ECO:0000313" key="3">
    <source>
        <dbReference type="Proteomes" id="UP000307706"/>
    </source>
</evidence>
<dbReference type="RefSeq" id="WP_171044459.1">
    <property type="nucleotide sequence ID" value="NZ_PNCL01000410.1"/>
</dbReference>
<gene>
    <name evidence="2" type="ORF">CWB96_23275</name>
</gene>
<sequence>SGTVKWNKKLKARIDDRVDEIAAKLSEQLSQIMQKDTFQEIEGSWLCLQKLILNSALGTAQKVNLLNISKDELLEQFEDAPAVDRSPI</sequence>
<comment type="caution">
    <text evidence="2">The sequence shown here is derived from an EMBL/GenBank/DDBJ whole genome shotgun (WGS) entry which is preliminary data.</text>
</comment>
<feature type="non-terminal residue" evidence="2">
    <location>
        <position position="1"/>
    </location>
</feature>
<dbReference type="Pfam" id="PF05943">
    <property type="entry name" value="VipB"/>
    <property type="match status" value="1"/>
</dbReference>
<dbReference type="EMBL" id="PNCL01000410">
    <property type="protein sequence ID" value="TMP48476.1"/>
    <property type="molecule type" value="Genomic_DNA"/>
</dbReference>
<accession>A0A5S3X8B1</accession>
<dbReference type="PANTHER" id="PTHR35565:SF1">
    <property type="entry name" value="TYPE VI SECRETION SYSTEM CONTRACTILE SHEATH LARGE SUBUNIT"/>
    <property type="match status" value="1"/>
</dbReference>
<reference evidence="2 3" key="1">
    <citation type="submission" date="2017-12" db="EMBL/GenBank/DDBJ databases">
        <authorList>
            <person name="Paulsen S."/>
            <person name="Gram L.K."/>
        </authorList>
    </citation>
    <scope>NUCLEOTIDE SEQUENCE [LARGE SCALE GENOMIC DNA]</scope>
    <source>
        <strain evidence="2 3">S2231</strain>
    </source>
</reference>
<reference evidence="3" key="2">
    <citation type="submission" date="2019-06" db="EMBL/GenBank/DDBJ databases">
        <title>Co-occurence of chitin degradation, pigmentation and bioactivity in marine Pseudoalteromonas.</title>
        <authorList>
            <person name="Sonnenschein E.C."/>
            <person name="Bech P.K."/>
        </authorList>
    </citation>
    <scope>NUCLEOTIDE SEQUENCE [LARGE SCALE GENOMIC DNA]</scope>
    <source>
        <strain evidence="3">S2231</strain>
    </source>
</reference>
<dbReference type="InterPro" id="IPR044031">
    <property type="entry name" value="TssC1_N"/>
</dbReference>
<dbReference type="AlphaFoldDB" id="A0A5S3X8B1"/>
<dbReference type="InterPro" id="IPR010269">
    <property type="entry name" value="T6SS_TssC-like"/>
</dbReference>
<name>A0A5S3X8B1_9GAMM</name>
<protein>
    <submittedName>
        <fullName evidence="2">Type VI secretion system contractile sheath large subunit</fullName>
    </submittedName>
</protein>
<evidence type="ECO:0000259" key="1">
    <source>
        <dbReference type="Pfam" id="PF05943"/>
    </source>
</evidence>
<proteinExistence type="predicted"/>
<dbReference type="Proteomes" id="UP000307706">
    <property type="component" value="Unassembled WGS sequence"/>
</dbReference>
<feature type="domain" description="TssC1 N-terminal" evidence="1">
    <location>
        <begin position="15"/>
        <end position="87"/>
    </location>
</feature>
<dbReference type="PANTHER" id="PTHR35565">
    <property type="entry name" value="CYTOPLASMIC PROTEIN-RELATED"/>
    <property type="match status" value="1"/>
</dbReference>